<evidence type="ECO:0000313" key="1">
    <source>
        <dbReference type="EMBL" id="JAH58484.1"/>
    </source>
</evidence>
<dbReference type="EMBL" id="GBXM01050093">
    <property type="protein sequence ID" value="JAH58484.1"/>
    <property type="molecule type" value="Transcribed_RNA"/>
</dbReference>
<organism evidence="1">
    <name type="scientific">Anguilla anguilla</name>
    <name type="common">European freshwater eel</name>
    <name type="synonym">Muraena anguilla</name>
    <dbReference type="NCBI Taxonomy" id="7936"/>
    <lineage>
        <taxon>Eukaryota</taxon>
        <taxon>Metazoa</taxon>
        <taxon>Chordata</taxon>
        <taxon>Craniata</taxon>
        <taxon>Vertebrata</taxon>
        <taxon>Euteleostomi</taxon>
        <taxon>Actinopterygii</taxon>
        <taxon>Neopterygii</taxon>
        <taxon>Teleostei</taxon>
        <taxon>Anguilliformes</taxon>
        <taxon>Anguillidae</taxon>
        <taxon>Anguilla</taxon>
    </lineage>
</organism>
<accession>A0A0E9TXS8</accession>
<dbReference type="AlphaFoldDB" id="A0A0E9TXS8"/>
<protein>
    <submittedName>
        <fullName evidence="1">Uncharacterized protein</fullName>
    </submittedName>
</protein>
<name>A0A0E9TXS8_ANGAN</name>
<reference evidence="1" key="2">
    <citation type="journal article" date="2015" name="Fish Shellfish Immunol.">
        <title>Early steps in the European eel (Anguilla anguilla)-Vibrio vulnificus interaction in the gills: Role of the RtxA13 toxin.</title>
        <authorList>
            <person name="Callol A."/>
            <person name="Pajuelo D."/>
            <person name="Ebbesson L."/>
            <person name="Teles M."/>
            <person name="MacKenzie S."/>
            <person name="Amaro C."/>
        </authorList>
    </citation>
    <scope>NUCLEOTIDE SEQUENCE</scope>
</reference>
<sequence length="69" mass="7957">MTCDRSDSDSLLSAEGIRLLSDSTRKLQLALRNTALVNLAKSICQMAKLQLDPWLKHTHTRKRTDRRFM</sequence>
<reference evidence="1" key="1">
    <citation type="submission" date="2014-11" db="EMBL/GenBank/DDBJ databases">
        <authorList>
            <person name="Amaro Gonzalez C."/>
        </authorList>
    </citation>
    <scope>NUCLEOTIDE SEQUENCE</scope>
</reference>
<proteinExistence type="predicted"/>